<keyword evidence="2" id="KW-1185">Reference proteome</keyword>
<evidence type="ECO:0000313" key="1">
    <source>
        <dbReference type="EMBL" id="QQK77007.1"/>
    </source>
</evidence>
<organism evidence="1 2">
    <name type="scientific">Salicibibacter cibarius</name>
    <dbReference type="NCBI Taxonomy" id="2743000"/>
    <lineage>
        <taxon>Bacteria</taxon>
        <taxon>Bacillati</taxon>
        <taxon>Bacillota</taxon>
        <taxon>Bacilli</taxon>
        <taxon>Bacillales</taxon>
        <taxon>Bacillaceae</taxon>
        <taxon>Salicibibacter</taxon>
    </lineage>
</organism>
<evidence type="ECO:0000313" key="2">
    <source>
        <dbReference type="Proteomes" id="UP000595823"/>
    </source>
</evidence>
<dbReference type="EMBL" id="CP054705">
    <property type="protein sequence ID" value="QQK77007.1"/>
    <property type="molecule type" value="Genomic_DNA"/>
</dbReference>
<protein>
    <submittedName>
        <fullName evidence="1">Uncharacterized protein</fullName>
    </submittedName>
</protein>
<dbReference type="RefSeq" id="WP_200124132.1">
    <property type="nucleotide sequence ID" value="NZ_CP054705.1"/>
</dbReference>
<reference evidence="1 2" key="1">
    <citation type="submission" date="2020-06" db="EMBL/GenBank/DDBJ databases">
        <title>Genomic analysis of Salicibibacter sp. NKC5-3.</title>
        <authorList>
            <person name="Oh Y.J."/>
        </authorList>
    </citation>
    <scope>NUCLEOTIDE SEQUENCE [LARGE SCALE GENOMIC DNA]</scope>
    <source>
        <strain evidence="1 2">NKC5-3</strain>
    </source>
</reference>
<name>A0A7T6Z5C5_9BACI</name>
<dbReference type="Proteomes" id="UP000595823">
    <property type="component" value="Chromosome"/>
</dbReference>
<sequence>MSPEDGFGERIMVADRQMSPQVHQNMIGSTFFSYFHGCRDGAMIVLRKEMLNGGTKRGVNPLRFYA</sequence>
<dbReference type="AlphaFoldDB" id="A0A7T6Z5C5"/>
<proteinExistence type="predicted"/>
<dbReference type="KEGG" id="scia:HUG15_16450"/>
<accession>A0A7T6Z5C5</accession>
<gene>
    <name evidence="1" type="ORF">HUG15_16450</name>
</gene>